<comment type="caution">
    <text evidence="1">The sequence shown here is derived from an EMBL/GenBank/DDBJ whole genome shotgun (WGS) entry which is preliminary data.</text>
</comment>
<name>A0A326U1I5_THEHA</name>
<keyword evidence="2" id="KW-1185">Reference proteome</keyword>
<dbReference type="EMBL" id="QKUF01000025">
    <property type="protein sequence ID" value="PZW23551.1"/>
    <property type="molecule type" value="Genomic_DNA"/>
</dbReference>
<sequence>MSLTQFIAERDVKAALRKAFPFTGPPLEGEPIAPPLTRHYALVGTAFDYLLRFSLQRTYTHAVAQPWIAELATTLLYDELEATYGTPIAALTVQIVAEAKDRVARYMQDGEPSDALLWSALLLAQIDPFVRMGRLHQPFGIVQQLDIQDLRQLLALVPRSELSSQTVCLLNPSFGASALVQGADVDLILDDCMIDIKTTQYLRVKREYVDQLLGYYLLYRLGGIAGAPEQHAINSFGIYFARHGRLYRFPVAQLVREEALPEILHWFVRRARLSYPQMF</sequence>
<accession>A0A326U1I5</accession>
<dbReference type="AlphaFoldDB" id="A0A326U1I5"/>
<reference evidence="1 2" key="1">
    <citation type="submission" date="2018-06" db="EMBL/GenBank/DDBJ databases">
        <title>Genomic Encyclopedia of Archaeal and Bacterial Type Strains, Phase II (KMG-II): from individual species to whole genera.</title>
        <authorList>
            <person name="Goeker M."/>
        </authorList>
    </citation>
    <scope>NUCLEOTIDE SEQUENCE [LARGE SCALE GENOMIC DNA]</scope>
    <source>
        <strain evidence="1 2">ATCC BAA-1881</strain>
    </source>
</reference>
<organism evidence="1 2">
    <name type="scientific">Thermosporothrix hazakensis</name>
    <dbReference type="NCBI Taxonomy" id="644383"/>
    <lineage>
        <taxon>Bacteria</taxon>
        <taxon>Bacillati</taxon>
        <taxon>Chloroflexota</taxon>
        <taxon>Ktedonobacteria</taxon>
        <taxon>Ktedonobacterales</taxon>
        <taxon>Thermosporotrichaceae</taxon>
        <taxon>Thermosporothrix</taxon>
    </lineage>
</organism>
<evidence type="ECO:0000313" key="2">
    <source>
        <dbReference type="Proteomes" id="UP000248806"/>
    </source>
</evidence>
<protein>
    <recommendedName>
        <fullName evidence="3">PD-(D/E)XK nuclease superfamily protein</fullName>
    </recommendedName>
</protein>
<dbReference type="OrthoDB" id="2583594at2"/>
<dbReference type="RefSeq" id="WP_111325228.1">
    <property type="nucleotide sequence ID" value="NZ_BIFX01000003.1"/>
</dbReference>
<evidence type="ECO:0008006" key="3">
    <source>
        <dbReference type="Google" id="ProtNLM"/>
    </source>
</evidence>
<gene>
    <name evidence="1" type="ORF">EI42_04934</name>
</gene>
<dbReference type="Proteomes" id="UP000248806">
    <property type="component" value="Unassembled WGS sequence"/>
</dbReference>
<evidence type="ECO:0000313" key="1">
    <source>
        <dbReference type="EMBL" id="PZW23551.1"/>
    </source>
</evidence>
<proteinExistence type="predicted"/>